<name>A0ABY7GYQ8_9BACT</name>
<dbReference type="SUPFAM" id="SSF63829">
    <property type="entry name" value="Calcium-dependent phosphotriesterase"/>
    <property type="match status" value="1"/>
</dbReference>
<reference evidence="3" key="1">
    <citation type="submission" date="2022-11" db="EMBL/GenBank/DDBJ databases">
        <title>Minimal conservation of predation-associated metabolite biosynthetic gene clusters underscores biosynthetic potential of Myxococcota including descriptions for ten novel species: Archangium lansinium sp. nov., Myxococcus landrumus sp. nov., Nannocystis bai.</title>
        <authorList>
            <person name="Ahearne A."/>
            <person name="Stevens C."/>
            <person name="Dowd S."/>
        </authorList>
    </citation>
    <scope>NUCLEOTIDE SEQUENCE</scope>
    <source>
        <strain evidence="3">Fl3</strain>
    </source>
</reference>
<evidence type="ECO:0000313" key="3">
    <source>
        <dbReference type="EMBL" id="WAS91929.1"/>
    </source>
</evidence>
<dbReference type="PROSITE" id="PS51257">
    <property type="entry name" value="PROKAR_LIPOPROTEIN"/>
    <property type="match status" value="1"/>
</dbReference>
<proteinExistence type="predicted"/>
<evidence type="ECO:0000313" key="4">
    <source>
        <dbReference type="Proteomes" id="UP001164459"/>
    </source>
</evidence>
<dbReference type="RefSeq" id="WP_269034282.1">
    <property type="nucleotide sequence ID" value="NZ_CP114040.1"/>
</dbReference>
<organism evidence="3 4">
    <name type="scientific">Nannocystis punicea</name>
    <dbReference type="NCBI Taxonomy" id="2995304"/>
    <lineage>
        <taxon>Bacteria</taxon>
        <taxon>Pseudomonadati</taxon>
        <taxon>Myxococcota</taxon>
        <taxon>Polyangia</taxon>
        <taxon>Nannocystales</taxon>
        <taxon>Nannocystaceae</taxon>
        <taxon>Nannocystis</taxon>
    </lineage>
</organism>
<protein>
    <submittedName>
        <fullName evidence="3">Uncharacterized protein</fullName>
    </submittedName>
</protein>
<keyword evidence="2" id="KW-0732">Signal</keyword>
<dbReference type="EMBL" id="CP114040">
    <property type="protein sequence ID" value="WAS91929.1"/>
    <property type="molecule type" value="Genomic_DNA"/>
</dbReference>
<evidence type="ECO:0000256" key="1">
    <source>
        <dbReference type="SAM" id="MobiDB-lite"/>
    </source>
</evidence>
<accession>A0ABY7GYQ8</accession>
<gene>
    <name evidence="3" type="ORF">O0S08_37580</name>
</gene>
<feature type="compositionally biased region" description="Polar residues" evidence="1">
    <location>
        <begin position="47"/>
        <end position="57"/>
    </location>
</feature>
<evidence type="ECO:0000256" key="2">
    <source>
        <dbReference type="SAM" id="SignalP"/>
    </source>
</evidence>
<feature type="compositionally biased region" description="Polar residues" evidence="1">
    <location>
        <begin position="70"/>
        <end position="82"/>
    </location>
</feature>
<keyword evidence="4" id="KW-1185">Reference proteome</keyword>
<feature type="chain" id="PRO_5045072005" evidence="2">
    <location>
        <begin position="23"/>
        <end position="550"/>
    </location>
</feature>
<feature type="region of interest" description="Disordered" evidence="1">
    <location>
        <begin position="37"/>
        <end position="84"/>
    </location>
</feature>
<feature type="signal peptide" evidence="2">
    <location>
        <begin position="1"/>
        <end position="22"/>
    </location>
</feature>
<sequence>MSRARVMSLCMLFAFGACVDHAPSWADFVANDMTAGTGESGDGGAAETTSPASTSDEPSPATGEPEDTTDATSTGEAGSTASDAELVQPRILAVDVPAKVHLAGPVPVTVTTEGASLVRATLDGAELELLTDQGGGVWTGAAPCYGAVDNGAHVLEVTATRGPLAHVWPPVMFEVAAPAPGDLAWGRLGPSGSISRRVVATPEGDAIEVGAILIDGALRPSIRKRRGEDGAEIWAEGTIVLDSREGAVDAVALTPAGEIWVAMNVRQADNKWRPRILLLDAEGHETGVEMPTDAGSTVRGIASDDAGGCIAVGFGASGYGDTDIKVWRMTAEGVAVVSAKGWDHVPNGNQALKHTFDDLAFDVVIKGGTAWVAAASAGEHDGVWMESRGVLVPLDLETGARLDPVIVQEVSGGWRQGMYLGAAAHPDGVVVVGYGATSDGTSQRIELALYDASGARIWWVPEAAADVAYGTGVAVSAHGGVIAGGVVKVGGVLRGVVLGRKGLVYEHQFSSGLDASAVYGVAVDPWDQVFPVGELTSAGVRYARAALVRQ</sequence>
<dbReference type="Proteomes" id="UP001164459">
    <property type="component" value="Chromosome"/>
</dbReference>